<dbReference type="VEuPathDB" id="FungiDB:PSTT_14770"/>
<proteinExistence type="predicted"/>
<evidence type="ECO:0000256" key="1">
    <source>
        <dbReference type="SAM" id="MobiDB-lite"/>
    </source>
</evidence>
<name>A0A2S4UL25_9BASI</name>
<feature type="compositionally biased region" description="Low complexity" evidence="1">
    <location>
        <begin position="27"/>
        <end position="41"/>
    </location>
</feature>
<evidence type="ECO:0000313" key="3">
    <source>
        <dbReference type="Proteomes" id="UP000239156"/>
    </source>
</evidence>
<comment type="caution">
    <text evidence="2">The sequence shown here is derived from an EMBL/GenBank/DDBJ whole genome shotgun (WGS) entry which is preliminary data.</text>
</comment>
<reference evidence="2" key="1">
    <citation type="submission" date="2017-12" db="EMBL/GenBank/DDBJ databases">
        <title>Gene loss provides genomic basis for host adaptation in cereal stripe rust fungi.</title>
        <authorList>
            <person name="Xia C."/>
        </authorList>
    </citation>
    <scope>NUCLEOTIDE SEQUENCE [LARGE SCALE GENOMIC DNA]</scope>
    <source>
        <strain evidence="2">93-210</strain>
    </source>
</reference>
<evidence type="ECO:0000313" key="2">
    <source>
        <dbReference type="EMBL" id="POV97911.1"/>
    </source>
</evidence>
<keyword evidence="3" id="KW-1185">Reference proteome</keyword>
<dbReference type="EMBL" id="PKSL01000244">
    <property type="protein sequence ID" value="POV97911.1"/>
    <property type="molecule type" value="Genomic_DNA"/>
</dbReference>
<feature type="region of interest" description="Disordered" evidence="1">
    <location>
        <begin position="27"/>
        <end position="48"/>
    </location>
</feature>
<protein>
    <submittedName>
        <fullName evidence="2">Uncharacterized protein</fullName>
    </submittedName>
</protein>
<dbReference type="VEuPathDB" id="FungiDB:PSHT_15445"/>
<sequence>MNCLNRLEFSLPFLSFFFPQPFTSNRSNSSNSRQLSGHSSSELPTLPSDSSVGNPCLFSNLSELPILSSSSASATQNQNQTTHLNEELINLDMNQISDTLNQHQVNSTGTENIHVLDKSSSSLLRNLHSHNLDNNNHLSLLHTQLSNIRNLKEILGQKLPA</sequence>
<dbReference type="Proteomes" id="UP000239156">
    <property type="component" value="Unassembled WGS sequence"/>
</dbReference>
<gene>
    <name evidence="2" type="ORF">PSTT_14770</name>
</gene>
<accession>A0A2S4UL25</accession>
<dbReference type="AlphaFoldDB" id="A0A2S4UL25"/>
<organism evidence="2 3">
    <name type="scientific">Puccinia striiformis</name>
    <dbReference type="NCBI Taxonomy" id="27350"/>
    <lineage>
        <taxon>Eukaryota</taxon>
        <taxon>Fungi</taxon>
        <taxon>Dikarya</taxon>
        <taxon>Basidiomycota</taxon>
        <taxon>Pucciniomycotina</taxon>
        <taxon>Pucciniomycetes</taxon>
        <taxon>Pucciniales</taxon>
        <taxon>Pucciniaceae</taxon>
        <taxon>Puccinia</taxon>
    </lineage>
</organism>